<dbReference type="PANTHER" id="PTHR23132">
    <property type="entry name" value="D-ALANINE--D-ALANINE LIGASE"/>
    <property type="match status" value="1"/>
</dbReference>
<dbReference type="PANTHER" id="PTHR23132:SF23">
    <property type="entry name" value="D-ALANINE--D-ALANINE LIGASE B"/>
    <property type="match status" value="1"/>
</dbReference>
<evidence type="ECO:0000313" key="6">
    <source>
        <dbReference type="Proteomes" id="UP001141422"/>
    </source>
</evidence>
<dbReference type="InterPro" id="IPR013815">
    <property type="entry name" value="ATP_grasp_subdomain_1"/>
</dbReference>
<reference evidence="5" key="1">
    <citation type="submission" date="2022-12" db="EMBL/GenBank/DDBJ databases">
        <title>Isolation and characterisation of novel Methanocorpusculum spp. from native Australian herbivores indicates the genus is ancestrally host-associated.</title>
        <authorList>
            <person name="Volmer J.G."/>
            <person name="Soo R.M."/>
            <person name="Evans P.N."/>
            <person name="Hoedt E.C."/>
            <person name="Astorga Alsina A.L."/>
            <person name="Woodcroft B.J."/>
            <person name="Tyson G.W."/>
            <person name="Hugenholtz P."/>
            <person name="Morrison M."/>
        </authorList>
    </citation>
    <scope>NUCLEOTIDE SEQUENCE</scope>
    <source>
        <strain evidence="5">MG</strain>
    </source>
</reference>
<dbReference type="NCBIfam" id="NF009402">
    <property type="entry name" value="PRK12767.1-1"/>
    <property type="match status" value="1"/>
</dbReference>
<sequence length="351" mass="38771">MSYLQRILMNRISVLVAGMAGASLGTEIIKSLLVKQEKYTIYGCDASPYAYGHYMHGLKKTFVVSRDNYVENIIAECKKQNISVVIPGGDEPAVLLGHEKKLLAEENILFAGNTETVVDICSNKGRLFEYLQKSNIPIPQTWVISSVENIPVEIPFPCIIKPSTNSGGSVSVFIVQNEAELKMYVAYMLNNGLDPIVQEYLPQESGEYTVGVLHSPMGKLCGSIVLKRMFHSKVSIMAKTNAGLISSGYSQGEIGCYPDIANIAEKIACICKSCGPLNVQGRIKNGVFCPFEINPRFSASTFLRTLAGFNEVDMYIDMLLGFPLLPTANIRYGYYLRSFDETYVPYDGVLE</sequence>
<keyword evidence="3" id="KW-0547">Nucleotide-binding</keyword>
<dbReference type="Proteomes" id="UP001141422">
    <property type="component" value="Unassembled WGS sequence"/>
</dbReference>
<accession>A0ABT4IGG6</accession>
<keyword evidence="2" id="KW-0436">Ligase</keyword>
<evidence type="ECO:0000256" key="2">
    <source>
        <dbReference type="ARBA" id="ARBA00022598"/>
    </source>
</evidence>
<dbReference type="PROSITE" id="PS50975">
    <property type="entry name" value="ATP_GRASP"/>
    <property type="match status" value="1"/>
</dbReference>
<dbReference type="Gene3D" id="3.30.1490.20">
    <property type="entry name" value="ATP-grasp fold, A domain"/>
    <property type="match status" value="1"/>
</dbReference>
<dbReference type="Pfam" id="PF07478">
    <property type="entry name" value="Dala_Dala_lig_C"/>
    <property type="match status" value="1"/>
</dbReference>
<evidence type="ECO:0000256" key="1">
    <source>
        <dbReference type="ARBA" id="ARBA00010871"/>
    </source>
</evidence>
<evidence type="ECO:0000259" key="4">
    <source>
        <dbReference type="PROSITE" id="PS50975"/>
    </source>
</evidence>
<gene>
    <name evidence="5" type="ORF">O0S10_06235</name>
</gene>
<protein>
    <submittedName>
        <fullName evidence="5">ATP-grasp domain-containing protein</fullName>
    </submittedName>
</protein>
<dbReference type="InterPro" id="IPR011761">
    <property type="entry name" value="ATP-grasp"/>
</dbReference>
<proteinExistence type="inferred from homology"/>
<comment type="similarity">
    <text evidence="1">Belongs to the D-alanine--D-alanine ligase family.</text>
</comment>
<dbReference type="EMBL" id="JAPTGB010000011">
    <property type="protein sequence ID" value="MCZ0860826.1"/>
    <property type="molecule type" value="Genomic_DNA"/>
</dbReference>
<feature type="domain" description="ATP-grasp" evidence="4">
    <location>
        <begin position="128"/>
        <end position="320"/>
    </location>
</feature>
<dbReference type="Gene3D" id="3.30.470.20">
    <property type="entry name" value="ATP-grasp fold, B domain"/>
    <property type="match status" value="1"/>
</dbReference>
<evidence type="ECO:0000313" key="5">
    <source>
        <dbReference type="EMBL" id="MCZ0860826.1"/>
    </source>
</evidence>
<keyword evidence="3" id="KW-0067">ATP-binding</keyword>
<dbReference type="InterPro" id="IPR011095">
    <property type="entry name" value="Dala_Dala_lig_C"/>
</dbReference>
<organism evidence="5 6">
    <name type="scientific">Methanocorpusculum petauri</name>
    <dbReference type="NCBI Taxonomy" id="3002863"/>
    <lineage>
        <taxon>Archaea</taxon>
        <taxon>Methanobacteriati</taxon>
        <taxon>Methanobacteriota</taxon>
        <taxon>Stenosarchaea group</taxon>
        <taxon>Methanomicrobia</taxon>
        <taxon>Methanomicrobiales</taxon>
        <taxon>Methanocorpusculaceae</taxon>
        <taxon>Methanocorpusculum</taxon>
    </lineage>
</organism>
<comment type="caution">
    <text evidence="5">The sequence shown here is derived from an EMBL/GenBank/DDBJ whole genome shotgun (WGS) entry which is preliminary data.</text>
</comment>
<evidence type="ECO:0000256" key="3">
    <source>
        <dbReference type="PROSITE-ProRule" id="PRU00409"/>
    </source>
</evidence>
<dbReference type="Gene3D" id="3.40.50.20">
    <property type="match status" value="1"/>
</dbReference>
<dbReference type="SUPFAM" id="SSF56059">
    <property type="entry name" value="Glutathione synthetase ATP-binding domain-like"/>
    <property type="match status" value="1"/>
</dbReference>
<name>A0ABT4IGG6_9EURY</name>
<keyword evidence="6" id="KW-1185">Reference proteome</keyword>